<keyword evidence="3" id="KW-0716">Sensory transduction</keyword>
<dbReference type="KEGG" id="dqu:106742663"/>
<evidence type="ECO:0000256" key="11">
    <source>
        <dbReference type="SAM" id="SignalP"/>
    </source>
</evidence>
<evidence type="ECO:0000256" key="6">
    <source>
        <dbReference type="ARBA" id="ARBA00022989"/>
    </source>
</evidence>
<dbReference type="GO" id="GO:0005549">
    <property type="term" value="F:odorant binding"/>
    <property type="evidence" value="ECO:0007669"/>
    <property type="project" value="InterPro"/>
</dbReference>
<evidence type="ECO:0000256" key="10">
    <source>
        <dbReference type="SAM" id="Phobius"/>
    </source>
</evidence>
<organism evidence="12 13">
    <name type="scientific">Dinoponera quadriceps</name>
    <name type="common">South American ant</name>
    <dbReference type="NCBI Taxonomy" id="609295"/>
    <lineage>
        <taxon>Eukaryota</taxon>
        <taxon>Metazoa</taxon>
        <taxon>Ecdysozoa</taxon>
        <taxon>Arthropoda</taxon>
        <taxon>Hexapoda</taxon>
        <taxon>Insecta</taxon>
        <taxon>Pterygota</taxon>
        <taxon>Neoptera</taxon>
        <taxon>Endopterygota</taxon>
        <taxon>Hymenoptera</taxon>
        <taxon>Apocrita</taxon>
        <taxon>Aculeata</taxon>
        <taxon>Formicoidea</taxon>
        <taxon>Formicidae</taxon>
        <taxon>Ponerinae</taxon>
        <taxon>Ponerini</taxon>
        <taxon>Dinoponera</taxon>
    </lineage>
</organism>
<dbReference type="PANTHER" id="PTHR21137">
    <property type="entry name" value="ODORANT RECEPTOR"/>
    <property type="match status" value="1"/>
</dbReference>
<evidence type="ECO:0000256" key="1">
    <source>
        <dbReference type="ARBA" id="ARBA00004651"/>
    </source>
</evidence>
<evidence type="ECO:0000256" key="2">
    <source>
        <dbReference type="ARBA" id="ARBA00022475"/>
    </source>
</evidence>
<feature type="transmembrane region" description="Helical" evidence="10">
    <location>
        <begin position="70"/>
        <end position="95"/>
    </location>
</feature>
<keyword evidence="2" id="KW-1003">Cell membrane</keyword>
<evidence type="ECO:0000256" key="3">
    <source>
        <dbReference type="ARBA" id="ARBA00022606"/>
    </source>
</evidence>
<keyword evidence="8" id="KW-0675">Receptor</keyword>
<evidence type="ECO:0000256" key="7">
    <source>
        <dbReference type="ARBA" id="ARBA00023136"/>
    </source>
</evidence>
<keyword evidence="11" id="KW-0732">Signal</keyword>
<evidence type="ECO:0000256" key="9">
    <source>
        <dbReference type="ARBA" id="ARBA00023224"/>
    </source>
</evidence>
<proteinExistence type="predicted"/>
<evidence type="ECO:0000256" key="8">
    <source>
        <dbReference type="ARBA" id="ARBA00023170"/>
    </source>
</evidence>
<dbReference type="GO" id="GO:0005886">
    <property type="term" value="C:plasma membrane"/>
    <property type="evidence" value="ECO:0007669"/>
    <property type="project" value="UniProtKB-SubCell"/>
</dbReference>
<name>A0A6P3WZH0_DINQU</name>
<keyword evidence="9" id="KW-0807">Transducer</keyword>
<dbReference type="AlphaFoldDB" id="A0A6P3WZH0"/>
<sequence>MIIFALIVVAHLSYMFLINYSGQEITEHGIKLFKTSYTIPWYTAPLRTQKLLLFVMQRGTRNVILTWGDIFVASLEFFASLTGTALSYFTVIYSLR</sequence>
<dbReference type="GeneID" id="106742663"/>
<keyword evidence="5" id="KW-0552">Olfaction</keyword>
<dbReference type="OrthoDB" id="7526871at2759"/>
<dbReference type="InterPro" id="IPR004117">
    <property type="entry name" value="7tm6_olfct_rcpt"/>
</dbReference>
<keyword evidence="12" id="KW-1185">Reference proteome</keyword>
<dbReference type="GO" id="GO:0004984">
    <property type="term" value="F:olfactory receptor activity"/>
    <property type="evidence" value="ECO:0007669"/>
    <property type="project" value="InterPro"/>
</dbReference>
<accession>A0A6P3WZH0</accession>
<comment type="subcellular location">
    <subcellularLocation>
        <location evidence="1">Cell membrane</location>
        <topology evidence="1">Multi-pass membrane protein</topology>
    </subcellularLocation>
</comment>
<evidence type="ECO:0000313" key="12">
    <source>
        <dbReference type="Proteomes" id="UP000515204"/>
    </source>
</evidence>
<feature type="signal peptide" evidence="11">
    <location>
        <begin position="1"/>
        <end position="15"/>
    </location>
</feature>
<evidence type="ECO:0000313" key="13">
    <source>
        <dbReference type="RefSeq" id="XP_014471322.1"/>
    </source>
</evidence>
<keyword evidence="6 10" id="KW-1133">Transmembrane helix</keyword>
<reference evidence="13" key="1">
    <citation type="submission" date="2025-08" db="UniProtKB">
        <authorList>
            <consortium name="RefSeq"/>
        </authorList>
    </citation>
    <scope>IDENTIFICATION</scope>
</reference>
<feature type="chain" id="PRO_5028310878" evidence="11">
    <location>
        <begin position="16"/>
        <end position="96"/>
    </location>
</feature>
<dbReference type="Pfam" id="PF02949">
    <property type="entry name" value="7tm_6"/>
    <property type="match status" value="1"/>
</dbReference>
<dbReference type="Proteomes" id="UP000515204">
    <property type="component" value="Unplaced"/>
</dbReference>
<protein>
    <submittedName>
        <fullName evidence="13">Uncharacterized protein LOC106742663</fullName>
    </submittedName>
</protein>
<evidence type="ECO:0000256" key="4">
    <source>
        <dbReference type="ARBA" id="ARBA00022692"/>
    </source>
</evidence>
<dbReference type="RefSeq" id="XP_014471322.1">
    <property type="nucleotide sequence ID" value="XM_014615836.1"/>
</dbReference>
<gene>
    <name evidence="13" type="primary">LOC106742663</name>
</gene>
<keyword evidence="7 10" id="KW-0472">Membrane</keyword>
<dbReference type="PANTHER" id="PTHR21137:SF35">
    <property type="entry name" value="ODORANT RECEPTOR 19A-RELATED"/>
    <property type="match status" value="1"/>
</dbReference>
<evidence type="ECO:0000256" key="5">
    <source>
        <dbReference type="ARBA" id="ARBA00022725"/>
    </source>
</evidence>
<dbReference type="GO" id="GO:0007165">
    <property type="term" value="P:signal transduction"/>
    <property type="evidence" value="ECO:0007669"/>
    <property type="project" value="UniProtKB-KW"/>
</dbReference>
<keyword evidence="4 10" id="KW-0812">Transmembrane</keyword>